<proteinExistence type="predicted"/>
<feature type="transmembrane region" description="Helical" evidence="1">
    <location>
        <begin position="39"/>
        <end position="57"/>
    </location>
</feature>
<organism evidence="2 3">
    <name type="scientific">Candidatus Staskawiczbacteria bacterium RIFCSPHIGHO2_01_FULL_36_16</name>
    <dbReference type="NCBI Taxonomy" id="1802200"/>
    <lineage>
        <taxon>Bacteria</taxon>
        <taxon>Candidatus Staskawicziibacteriota</taxon>
    </lineage>
</organism>
<dbReference type="STRING" id="1802200.A2812_02000"/>
<accession>A0A1G2HSF8</accession>
<name>A0A1G2HSF8_9BACT</name>
<comment type="caution">
    <text evidence="2">The sequence shown here is derived from an EMBL/GenBank/DDBJ whole genome shotgun (WGS) entry which is preliminary data.</text>
</comment>
<protein>
    <submittedName>
        <fullName evidence="2">Uncharacterized protein</fullName>
    </submittedName>
</protein>
<gene>
    <name evidence="2" type="ORF">A2812_02000</name>
</gene>
<keyword evidence="1" id="KW-0812">Transmembrane</keyword>
<evidence type="ECO:0000313" key="2">
    <source>
        <dbReference type="EMBL" id="OGZ65150.1"/>
    </source>
</evidence>
<dbReference type="AlphaFoldDB" id="A0A1G2HSF8"/>
<feature type="transmembrane region" description="Helical" evidence="1">
    <location>
        <begin position="12"/>
        <end position="33"/>
    </location>
</feature>
<sequence>MSEGNLTAPEGILMLCVAGILDGIGFIFFLLSWLGVDDYGILDILGAVIIGGWLFMRKGTAAASGALKRFLIAFGIETVPFLGSISPSWTIMVWKELKS</sequence>
<dbReference type="EMBL" id="MHOM01000012">
    <property type="protein sequence ID" value="OGZ65150.1"/>
    <property type="molecule type" value="Genomic_DNA"/>
</dbReference>
<evidence type="ECO:0000256" key="1">
    <source>
        <dbReference type="SAM" id="Phobius"/>
    </source>
</evidence>
<evidence type="ECO:0000313" key="3">
    <source>
        <dbReference type="Proteomes" id="UP000177190"/>
    </source>
</evidence>
<keyword evidence="1" id="KW-1133">Transmembrane helix</keyword>
<reference evidence="2 3" key="1">
    <citation type="journal article" date="2016" name="Nat. Commun.">
        <title>Thousands of microbial genomes shed light on interconnected biogeochemical processes in an aquifer system.</title>
        <authorList>
            <person name="Anantharaman K."/>
            <person name="Brown C.T."/>
            <person name="Hug L.A."/>
            <person name="Sharon I."/>
            <person name="Castelle C.J."/>
            <person name="Probst A.J."/>
            <person name="Thomas B.C."/>
            <person name="Singh A."/>
            <person name="Wilkins M.J."/>
            <person name="Karaoz U."/>
            <person name="Brodie E.L."/>
            <person name="Williams K.H."/>
            <person name="Hubbard S.S."/>
            <person name="Banfield J.F."/>
        </authorList>
    </citation>
    <scope>NUCLEOTIDE SEQUENCE [LARGE SCALE GENOMIC DNA]</scope>
</reference>
<feature type="transmembrane region" description="Helical" evidence="1">
    <location>
        <begin position="69"/>
        <end position="94"/>
    </location>
</feature>
<keyword evidence="1" id="KW-0472">Membrane</keyword>
<dbReference type="Proteomes" id="UP000177190">
    <property type="component" value="Unassembled WGS sequence"/>
</dbReference>